<dbReference type="EMBL" id="FZOC01000005">
    <property type="protein sequence ID" value="SNS07739.1"/>
    <property type="molecule type" value="Genomic_DNA"/>
</dbReference>
<dbReference type="OrthoDB" id="9781887at2"/>
<sequence length="402" mass="44039">MDTIDRFTGRPWDALALFSGGLDSILAVKLLQEQGLRVLGLHYVSPFFGKPQLVDFWLREYGIEAALVDVRRPYLDMLRAPEHGYGKHLNPCVDCKILMLRHARELLPRLGAKFLVSGEVLGQRPMSQRGDTLNLIRKDAGVSELLLRPLSAQKFPKTPMEASGLVDRARLPGFWGRGRREQLDLAARFGITDIPTPAGGCRLAEAEPAARYLPILTHLADPRTGDFRITELARQYWAGPYWLSIGRNEAANQALEAACGPDDLRFRLRDFTGPLALGRHYAPKIARPGASPQAWPRAVVEDAAAFAASYSPKARAEAEAGRSVAVLVLSGGGSDTVEVTPARSTPQPSQDNRPLPGSVEVTPARSTPLGWTEPKTAAVNAWKRREEPDAGSSHCQPRPNRA</sequence>
<dbReference type="GO" id="GO:0005524">
    <property type="term" value="F:ATP binding"/>
    <property type="evidence" value="ECO:0007669"/>
    <property type="project" value="UniProtKB-KW"/>
</dbReference>
<evidence type="ECO:0000256" key="1">
    <source>
        <dbReference type="ARBA" id="ARBA00022741"/>
    </source>
</evidence>
<keyword evidence="1" id="KW-0547">Nucleotide-binding</keyword>
<dbReference type="PANTHER" id="PTHR11933:SF6">
    <property type="entry name" value="THIL AANH DOMAIN-CONTAINING PROTEIN"/>
    <property type="match status" value="1"/>
</dbReference>
<gene>
    <name evidence="5" type="ORF">SAMN04488503_2607</name>
</gene>
<dbReference type="Proteomes" id="UP000198324">
    <property type="component" value="Unassembled WGS sequence"/>
</dbReference>
<proteinExistence type="predicted"/>
<evidence type="ECO:0000259" key="4">
    <source>
        <dbReference type="Pfam" id="PF02568"/>
    </source>
</evidence>
<reference evidence="5 6" key="1">
    <citation type="submission" date="2017-06" db="EMBL/GenBank/DDBJ databases">
        <authorList>
            <person name="Kim H.J."/>
            <person name="Triplett B.A."/>
        </authorList>
    </citation>
    <scope>NUCLEOTIDE SEQUENCE [LARGE SCALE GENOMIC DNA]</scope>
    <source>
        <strain evidence="5 6">DSM 13116</strain>
    </source>
</reference>
<dbReference type="SUPFAM" id="SSF52402">
    <property type="entry name" value="Adenine nucleotide alpha hydrolases-like"/>
    <property type="match status" value="1"/>
</dbReference>
<accession>A0A239BJF9</accession>
<evidence type="ECO:0000256" key="2">
    <source>
        <dbReference type="ARBA" id="ARBA00022840"/>
    </source>
</evidence>
<dbReference type="InterPro" id="IPR014729">
    <property type="entry name" value="Rossmann-like_a/b/a_fold"/>
</dbReference>
<evidence type="ECO:0000313" key="5">
    <source>
        <dbReference type="EMBL" id="SNS07739.1"/>
    </source>
</evidence>
<protein>
    <submittedName>
        <fullName evidence="5">Thiamine biosynthesis protein (ThiI)</fullName>
    </submittedName>
</protein>
<dbReference type="GO" id="GO:0004810">
    <property type="term" value="F:CCA tRNA nucleotidyltransferase activity"/>
    <property type="evidence" value="ECO:0007669"/>
    <property type="project" value="InterPro"/>
</dbReference>
<evidence type="ECO:0000313" key="6">
    <source>
        <dbReference type="Proteomes" id="UP000198324"/>
    </source>
</evidence>
<keyword evidence="2" id="KW-0067">ATP-binding</keyword>
<dbReference type="InterPro" id="IPR020536">
    <property type="entry name" value="ThiI_AANH"/>
</dbReference>
<evidence type="ECO:0000256" key="3">
    <source>
        <dbReference type="SAM" id="MobiDB-lite"/>
    </source>
</evidence>
<feature type="region of interest" description="Disordered" evidence="3">
    <location>
        <begin position="334"/>
        <end position="402"/>
    </location>
</feature>
<dbReference type="Gene3D" id="3.40.50.620">
    <property type="entry name" value="HUPs"/>
    <property type="match status" value="1"/>
</dbReference>
<dbReference type="Pfam" id="PF02568">
    <property type="entry name" value="ThiI"/>
    <property type="match status" value="1"/>
</dbReference>
<keyword evidence="6" id="KW-1185">Reference proteome</keyword>
<dbReference type="PANTHER" id="PTHR11933">
    <property type="entry name" value="TRNA 5-METHYLAMINOMETHYL-2-THIOURIDYLATE -METHYLTRANSFERASE"/>
    <property type="match status" value="1"/>
</dbReference>
<name>A0A239BJF9_9BACT</name>
<dbReference type="AlphaFoldDB" id="A0A239BJF9"/>
<dbReference type="RefSeq" id="WP_089274811.1">
    <property type="nucleotide sequence ID" value="NZ_FZOC01000005.1"/>
</dbReference>
<feature type="compositionally biased region" description="Polar residues" evidence="3">
    <location>
        <begin position="342"/>
        <end position="352"/>
    </location>
</feature>
<organism evidence="5 6">
    <name type="scientific">Humidesulfovibrio mexicanus</name>
    <dbReference type="NCBI Taxonomy" id="147047"/>
    <lineage>
        <taxon>Bacteria</taxon>
        <taxon>Pseudomonadati</taxon>
        <taxon>Thermodesulfobacteriota</taxon>
        <taxon>Desulfovibrionia</taxon>
        <taxon>Desulfovibrionales</taxon>
        <taxon>Desulfovibrionaceae</taxon>
        <taxon>Humidesulfovibrio</taxon>
    </lineage>
</organism>
<feature type="domain" description="Thil AANH" evidence="4">
    <location>
        <begin position="13"/>
        <end position="150"/>
    </location>
</feature>